<evidence type="ECO:0000256" key="5">
    <source>
        <dbReference type="SAM" id="MobiDB-lite"/>
    </source>
</evidence>
<feature type="repeat" description="WD" evidence="4">
    <location>
        <begin position="596"/>
        <end position="635"/>
    </location>
</feature>
<evidence type="ECO:0000256" key="4">
    <source>
        <dbReference type="PROSITE-ProRule" id="PRU00221"/>
    </source>
</evidence>
<dbReference type="OrthoDB" id="5580488at2759"/>
<feature type="region of interest" description="Disordered" evidence="5">
    <location>
        <begin position="199"/>
        <end position="258"/>
    </location>
</feature>
<dbReference type="Gene3D" id="1.20.1280.50">
    <property type="match status" value="1"/>
</dbReference>
<keyword evidence="1 4" id="KW-0853">WD repeat</keyword>
<dbReference type="InterPro" id="IPR020472">
    <property type="entry name" value="WD40_PAC1"/>
</dbReference>
<feature type="region of interest" description="Disordered" evidence="5">
    <location>
        <begin position="527"/>
        <end position="562"/>
    </location>
</feature>
<gene>
    <name evidence="7" type="ORF">D9611_004379</name>
</gene>
<feature type="repeat" description="WD" evidence="4">
    <location>
        <begin position="391"/>
        <end position="430"/>
    </location>
</feature>
<dbReference type="PROSITE" id="PS00678">
    <property type="entry name" value="WD_REPEATS_1"/>
    <property type="match status" value="4"/>
</dbReference>
<dbReference type="Gene3D" id="2.130.10.10">
    <property type="entry name" value="YVTN repeat-like/Quinoprotein amine dehydrogenase"/>
    <property type="match status" value="4"/>
</dbReference>
<dbReference type="PROSITE" id="PS50181">
    <property type="entry name" value="FBOX"/>
    <property type="match status" value="1"/>
</dbReference>
<dbReference type="SMART" id="SM00320">
    <property type="entry name" value="WD40"/>
    <property type="match status" value="7"/>
</dbReference>
<dbReference type="Pfam" id="PF00400">
    <property type="entry name" value="WD40"/>
    <property type="match status" value="7"/>
</dbReference>
<dbReference type="InterPro" id="IPR001680">
    <property type="entry name" value="WD40_rpt"/>
</dbReference>
<dbReference type="SMART" id="SM00256">
    <property type="entry name" value="FBOX"/>
    <property type="match status" value="1"/>
</dbReference>
<dbReference type="SUPFAM" id="SSF81383">
    <property type="entry name" value="F-box domain"/>
    <property type="match status" value="1"/>
</dbReference>
<dbReference type="InterPro" id="IPR036047">
    <property type="entry name" value="F-box-like_dom_sf"/>
</dbReference>
<feature type="repeat" description="WD" evidence="4">
    <location>
        <begin position="480"/>
        <end position="505"/>
    </location>
</feature>
<name>A0A8H5BK95_9AGAR</name>
<dbReference type="Proteomes" id="UP000541558">
    <property type="component" value="Unassembled WGS sequence"/>
</dbReference>
<dbReference type="AlphaFoldDB" id="A0A8H5BK95"/>
<dbReference type="InterPro" id="IPR051075">
    <property type="entry name" value="SCF_subunit_WD-repeat"/>
</dbReference>
<reference evidence="7 8" key="1">
    <citation type="journal article" date="2020" name="ISME J.">
        <title>Uncovering the hidden diversity of litter-decomposition mechanisms in mushroom-forming fungi.</title>
        <authorList>
            <person name="Floudas D."/>
            <person name="Bentzer J."/>
            <person name="Ahren D."/>
            <person name="Johansson T."/>
            <person name="Persson P."/>
            <person name="Tunlid A."/>
        </authorList>
    </citation>
    <scope>NUCLEOTIDE SEQUENCE [LARGE SCALE GENOMIC DNA]</scope>
    <source>
        <strain evidence="7 8">CBS 175.51</strain>
    </source>
</reference>
<evidence type="ECO:0000313" key="8">
    <source>
        <dbReference type="Proteomes" id="UP000541558"/>
    </source>
</evidence>
<organism evidence="7 8">
    <name type="scientific">Ephemerocybe angulata</name>
    <dbReference type="NCBI Taxonomy" id="980116"/>
    <lineage>
        <taxon>Eukaryota</taxon>
        <taxon>Fungi</taxon>
        <taxon>Dikarya</taxon>
        <taxon>Basidiomycota</taxon>
        <taxon>Agaricomycotina</taxon>
        <taxon>Agaricomycetes</taxon>
        <taxon>Agaricomycetidae</taxon>
        <taxon>Agaricales</taxon>
        <taxon>Agaricineae</taxon>
        <taxon>Psathyrellaceae</taxon>
        <taxon>Ephemerocybe</taxon>
    </lineage>
</organism>
<sequence length="669" mass="73359">MQSQKSSYVCDTIPAARLASSTDLIAMHDPEEPLPEPPSRTPTPVPPRKLCVRHQRMADEGMNLKLQHSLDALPIEEREAVNAVWTNFSQSSHPRRALILQGLLTMCCFSQLSLLTDQLSHLIRIDPFAVLPRELAMTILGHLDATSLCRAAQVSTRWKNLADDDTLWRGICEQHIGQKCRKCGWGLPVLENKRMCYRPQSVSPSPNPPPSIPLPSSTAGPSSPTTSLKRTAESSSELLAPPVKRQRSDDVLPSEPCPSSSNALIAPIVSEPVQPLRRLWKDVYSERLTIERNWRRGRCTVRILKGHTDGVMCLQFNETLSHPAFPVLITGSYDRTIRVWNMETGQELHCLKGHTRAVRALQFDECKLITGSMDNTLKVWDWRRGKCIRTLTGHTEGVVCLNFDSNVLASGSVDSTIKVWNLRTGGAFTLRGHTDWVNAVQLWDSNGKSTPTDFSSLFDGSKSPPPAQSSGSCGPCIDPGKMLFSASDDGTIKLWDLTLRACVRVFTGHVGQVQSMKLLVSEDCSEGDSDSMDVSTPDAKTLSLPVDNAQPSTSSSSSAAVTEVPAKGKKPLLISGSLDNTIRVWDIESGTVTKTLFGHIEGVWGVAADKLRLVSGSHDRTIKVWNREDSKCTATLVGHQAAVSCLALGEDKIVSGSDDNDIRIWSFSE</sequence>
<feature type="region of interest" description="Disordered" evidence="5">
    <location>
        <begin position="28"/>
        <end position="47"/>
    </location>
</feature>
<dbReference type="InterPro" id="IPR015943">
    <property type="entry name" value="WD40/YVTN_repeat-like_dom_sf"/>
</dbReference>
<evidence type="ECO:0000256" key="1">
    <source>
        <dbReference type="ARBA" id="ARBA00022574"/>
    </source>
</evidence>
<dbReference type="PROSITE" id="PS50082">
    <property type="entry name" value="WD_REPEATS_2"/>
    <property type="match status" value="7"/>
</dbReference>
<dbReference type="Pfam" id="PF12937">
    <property type="entry name" value="F-box-like"/>
    <property type="match status" value="1"/>
</dbReference>
<dbReference type="CDD" id="cd22147">
    <property type="entry name" value="F-box_SpPof1-like"/>
    <property type="match status" value="1"/>
</dbReference>
<dbReference type="CDD" id="cd00200">
    <property type="entry name" value="WD40"/>
    <property type="match status" value="1"/>
</dbReference>
<feature type="repeat" description="WD" evidence="4">
    <location>
        <begin position="636"/>
        <end position="669"/>
    </location>
</feature>
<protein>
    <recommendedName>
        <fullName evidence="6">F-box domain-containing protein</fullName>
    </recommendedName>
</protein>
<feature type="repeat" description="WD" evidence="4">
    <location>
        <begin position="304"/>
        <end position="350"/>
    </location>
</feature>
<dbReference type="EMBL" id="JAACJK010000164">
    <property type="protein sequence ID" value="KAF5324920.1"/>
    <property type="molecule type" value="Genomic_DNA"/>
</dbReference>
<accession>A0A8H5BK95</accession>
<dbReference type="PANTHER" id="PTHR19872:SF9">
    <property type="entry name" value="UBIQUITIN-BINDING SDF UBIQUITIN LIGASE COMPLEX SUBUNIT"/>
    <property type="match status" value="1"/>
</dbReference>
<dbReference type="PROSITE" id="PS50294">
    <property type="entry name" value="WD_REPEATS_REGION"/>
    <property type="match status" value="5"/>
</dbReference>
<feature type="domain" description="F-box" evidence="6">
    <location>
        <begin position="125"/>
        <end position="171"/>
    </location>
</feature>
<evidence type="ECO:0000259" key="6">
    <source>
        <dbReference type="PROSITE" id="PS50181"/>
    </source>
</evidence>
<evidence type="ECO:0000313" key="7">
    <source>
        <dbReference type="EMBL" id="KAF5324920.1"/>
    </source>
</evidence>
<dbReference type="PRINTS" id="PR00320">
    <property type="entry name" value="GPROTEINBRPT"/>
</dbReference>
<dbReference type="PANTHER" id="PTHR19872">
    <property type="entry name" value="UBIQUITIN LIGASE SPECIFICITY FACTOR/HREP PROTEIN"/>
    <property type="match status" value="1"/>
</dbReference>
<evidence type="ECO:0000256" key="2">
    <source>
        <dbReference type="ARBA" id="ARBA00022737"/>
    </source>
</evidence>
<dbReference type="InterPro" id="IPR036322">
    <property type="entry name" value="WD40_repeat_dom_sf"/>
</dbReference>
<keyword evidence="3" id="KW-0833">Ubl conjugation pathway</keyword>
<feature type="compositionally biased region" description="Low complexity" evidence="5">
    <location>
        <begin position="214"/>
        <end position="227"/>
    </location>
</feature>
<keyword evidence="2" id="KW-0677">Repeat</keyword>
<dbReference type="InterPro" id="IPR019775">
    <property type="entry name" value="WD40_repeat_CS"/>
</dbReference>
<dbReference type="InterPro" id="IPR001810">
    <property type="entry name" value="F-box_dom"/>
</dbReference>
<feature type="repeat" description="WD" evidence="4">
    <location>
        <begin position="351"/>
        <end position="390"/>
    </location>
</feature>
<feature type="repeat" description="WD" evidence="4">
    <location>
        <begin position="554"/>
        <end position="595"/>
    </location>
</feature>
<evidence type="ECO:0000256" key="3">
    <source>
        <dbReference type="ARBA" id="ARBA00022786"/>
    </source>
</evidence>
<comment type="caution">
    <text evidence="7">The sequence shown here is derived from an EMBL/GenBank/DDBJ whole genome shotgun (WGS) entry which is preliminary data.</text>
</comment>
<proteinExistence type="predicted"/>
<feature type="compositionally biased region" description="Pro residues" evidence="5">
    <location>
        <begin position="35"/>
        <end position="47"/>
    </location>
</feature>
<dbReference type="SUPFAM" id="SSF50978">
    <property type="entry name" value="WD40 repeat-like"/>
    <property type="match status" value="1"/>
</dbReference>
<keyword evidence="8" id="KW-1185">Reference proteome</keyword>